<accession>A0A7K6EM54</accession>
<evidence type="ECO:0000256" key="2">
    <source>
        <dbReference type="SAM" id="SignalP"/>
    </source>
</evidence>
<feature type="chain" id="PRO_5029481212" evidence="2">
    <location>
        <begin position="19"/>
        <end position="237"/>
    </location>
</feature>
<protein>
    <submittedName>
        <fullName evidence="4">SHSA1 protein</fullName>
    </submittedName>
</protein>
<evidence type="ECO:0000259" key="3">
    <source>
        <dbReference type="Pfam" id="PF13908"/>
    </source>
</evidence>
<feature type="domain" description="Shisa N-terminal" evidence="3">
    <location>
        <begin position="19"/>
        <end position="73"/>
    </location>
</feature>
<dbReference type="Proteomes" id="UP000575029">
    <property type="component" value="Unassembled WGS sequence"/>
</dbReference>
<organism evidence="4 5">
    <name type="scientific">Grantiella picta</name>
    <dbReference type="NCBI Taxonomy" id="266360"/>
    <lineage>
        <taxon>Eukaryota</taxon>
        <taxon>Metazoa</taxon>
        <taxon>Chordata</taxon>
        <taxon>Craniata</taxon>
        <taxon>Vertebrata</taxon>
        <taxon>Euteleostomi</taxon>
        <taxon>Archelosauria</taxon>
        <taxon>Archosauria</taxon>
        <taxon>Dinosauria</taxon>
        <taxon>Saurischia</taxon>
        <taxon>Theropoda</taxon>
        <taxon>Coelurosauria</taxon>
        <taxon>Aves</taxon>
        <taxon>Neognathae</taxon>
        <taxon>Neoaves</taxon>
        <taxon>Telluraves</taxon>
        <taxon>Australaves</taxon>
        <taxon>Passeriformes</taxon>
        <taxon>Meliphagoidea</taxon>
        <taxon>Meliphagidae</taxon>
        <taxon>Grantiella</taxon>
    </lineage>
</organism>
<comment type="caution">
    <text evidence="4">The sequence shown here is derived from an EMBL/GenBank/DDBJ whole genome shotgun (WGS) entry which is preliminary data.</text>
</comment>
<dbReference type="AlphaFoldDB" id="A0A7K6EM54"/>
<gene>
    <name evidence="4" type="primary">Shisa1</name>
    <name evidence="4" type="ORF">GRAPIC_R02587</name>
</gene>
<proteinExistence type="predicted"/>
<dbReference type="InterPro" id="IPR053891">
    <property type="entry name" value="Shisa_N"/>
</dbReference>
<feature type="non-terminal residue" evidence="4">
    <location>
        <position position="1"/>
    </location>
</feature>
<name>A0A7K6EM54_9PASS</name>
<feature type="transmembrane region" description="Helical" evidence="1">
    <location>
        <begin position="88"/>
        <end position="113"/>
    </location>
</feature>
<keyword evidence="5" id="KW-1185">Reference proteome</keyword>
<dbReference type="Pfam" id="PF13908">
    <property type="entry name" value="Shisa_N"/>
    <property type="match status" value="1"/>
</dbReference>
<keyword evidence="1" id="KW-1133">Transmembrane helix</keyword>
<dbReference type="EMBL" id="VZRM01006067">
    <property type="protein sequence ID" value="NWV40140.1"/>
    <property type="molecule type" value="Genomic_DNA"/>
</dbReference>
<reference evidence="4 5" key="1">
    <citation type="submission" date="2019-09" db="EMBL/GenBank/DDBJ databases">
        <title>Bird 10,000 Genomes (B10K) Project - Family phase.</title>
        <authorList>
            <person name="Zhang G."/>
        </authorList>
    </citation>
    <scope>NUCLEOTIDE SEQUENCE [LARGE SCALE GENOMIC DNA]</scope>
    <source>
        <strain evidence="4">B10K-DU-029-50</strain>
        <tissue evidence="4">Heart</tissue>
    </source>
</reference>
<keyword evidence="1" id="KW-0812">Transmembrane</keyword>
<feature type="signal peptide" evidence="2">
    <location>
        <begin position="1"/>
        <end position="18"/>
    </location>
</feature>
<keyword evidence="1" id="KW-0472">Membrane</keyword>
<sequence>MTVGRALVLLLALGCARAGEFCHGWAGGARRWQRGFQCPERWDSPAATLCCGSCALRFCCASAAARLQQGQCPGEQPSPAPPAPVPGYLPFLLVGSVFVAFVVGGVCVGLCCCKRFGSQPEEQPGALGPGQTWLLEADVPPALSGCGTSSSAGSGSCVALALSPAVPGSAEAPRLFPPAASTAQLPPPSRGHHRIPAAHPALGAPLFPKRTPYGHRATAVPLGVTQGDAGLLAAVRV</sequence>
<keyword evidence="2" id="KW-0732">Signal</keyword>
<feature type="non-terminal residue" evidence="4">
    <location>
        <position position="237"/>
    </location>
</feature>
<evidence type="ECO:0000313" key="5">
    <source>
        <dbReference type="Proteomes" id="UP000575029"/>
    </source>
</evidence>
<evidence type="ECO:0000313" key="4">
    <source>
        <dbReference type="EMBL" id="NWV40140.1"/>
    </source>
</evidence>
<evidence type="ECO:0000256" key="1">
    <source>
        <dbReference type="SAM" id="Phobius"/>
    </source>
</evidence>